<dbReference type="NCBIfam" id="NF008245">
    <property type="entry name" value="PRK11021.1"/>
    <property type="match status" value="1"/>
</dbReference>
<keyword evidence="8" id="KW-1185">Reference proteome</keyword>
<reference evidence="8" key="1">
    <citation type="journal article" date="2019" name="Int. J. Syst. Evol. Microbiol.">
        <title>The Global Catalogue of Microorganisms (GCM) 10K type strain sequencing project: providing services to taxonomists for standard genome sequencing and annotation.</title>
        <authorList>
            <consortium name="The Broad Institute Genomics Platform"/>
            <consortium name="The Broad Institute Genome Sequencing Center for Infectious Disease"/>
            <person name="Wu L."/>
            <person name="Ma J."/>
        </authorList>
    </citation>
    <scope>NUCLEOTIDE SEQUENCE [LARGE SCALE GENOMIC DNA]</scope>
    <source>
        <strain evidence="8">KCTC 52473</strain>
    </source>
</reference>
<keyword evidence="3 6" id="KW-0812">Transmembrane</keyword>
<comment type="caution">
    <text evidence="7">The sequence shown here is derived from an EMBL/GenBank/DDBJ whole genome shotgun (WGS) entry which is preliminary data.</text>
</comment>
<feature type="transmembrane region" description="Helical" evidence="6">
    <location>
        <begin position="314"/>
        <end position="333"/>
    </location>
</feature>
<dbReference type="InterPro" id="IPR002293">
    <property type="entry name" value="AA/rel_permease1"/>
</dbReference>
<keyword evidence="4 6" id="KW-1133">Transmembrane helix</keyword>
<dbReference type="RefSeq" id="WP_376920237.1">
    <property type="nucleotide sequence ID" value="NZ_JBHRSW010000017.1"/>
</dbReference>
<dbReference type="Proteomes" id="UP001595478">
    <property type="component" value="Unassembled WGS sequence"/>
</dbReference>
<dbReference type="PIRSF" id="PIRSF006060">
    <property type="entry name" value="AA_transporter"/>
    <property type="match status" value="1"/>
</dbReference>
<feature type="transmembrane region" description="Helical" evidence="6">
    <location>
        <begin position="388"/>
        <end position="405"/>
    </location>
</feature>
<feature type="transmembrane region" description="Helical" evidence="6">
    <location>
        <begin position="261"/>
        <end position="282"/>
    </location>
</feature>
<evidence type="ECO:0000313" key="8">
    <source>
        <dbReference type="Proteomes" id="UP001595478"/>
    </source>
</evidence>
<dbReference type="InterPro" id="IPR050367">
    <property type="entry name" value="APC_superfamily"/>
</dbReference>
<feature type="transmembrane region" description="Helical" evidence="6">
    <location>
        <begin position="220"/>
        <end position="241"/>
    </location>
</feature>
<organism evidence="7 8">
    <name type="scientific">Agaribacter flavus</name>
    <dbReference type="NCBI Taxonomy" id="1902781"/>
    <lineage>
        <taxon>Bacteria</taxon>
        <taxon>Pseudomonadati</taxon>
        <taxon>Pseudomonadota</taxon>
        <taxon>Gammaproteobacteria</taxon>
        <taxon>Alteromonadales</taxon>
        <taxon>Alteromonadaceae</taxon>
        <taxon>Agaribacter</taxon>
    </lineage>
</organism>
<name>A0ABV7FP59_9ALTE</name>
<keyword evidence="2" id="KW-1003">Cell membrane</keyword>
<dbReference type="PANTHER" id="PTHR42770:SF13">
    <property type="entry name" value="L-METHIONINE_BRANCHED-CHAIN AMINO ACID EXPORTER YJEH"/>
    <property type="match status" value="1"/>
</dbReference>
<dbReference type="Gene3D" id="1.20.1740.10">
    <property type="entry name" value="Amino acid/polyamine transporter I"/>
    <property type="match status" value="1"/>
</dbReference>
<feature type="transmembrane region" description="Helical" evidence="6">
    <location>
        <begin position="113"/>
        <end position="136"/>
    </location>
</feature>
<evidence type="ECO:0000313" key="7">
    <source>
        <dbReference type="EMBL" id="MFC3122103.1"/>
    </source>
</evidence>
<feature type="transmembrane region" description="Helical" evidence="6">
    <location>
        <begin position="12"/>
        <end position="29"/>
    </location>
</feature>
<protein>
    <submittedName>
        <fullName evidence="7">L-methionine/branched-chain amino acid transporter</fullName>
    </submittedName>
</protein>
<dbReference type="EMBL" id="JBHRSW010000017">
    <property type="protein sequence ID" value="MFC3122103.1"/>
    <property type="molecule type" value="Genomic_DNA"/>
</dbReference>
<feature type="transmembrane region" description="Helical" evidence="6">
    <location>
        <begin position="186"/>
        <end position="208"/>
    </location>
</feature>
<evidence type="ECO:0000256" key="4">
    <source>
        <dbReference type="ARBA" id="ARBA00022989"/>
    </source>
</evidence>
<sequence>MQQKGKLGRWQGAGLLATTLLGTSVFILPQITVEIAGKNAIWAWTILTISMLPIALVFAKLCAEHPHAGGPANFVAQAFGQPFGCAIGMSFLLVVPIGAPAALIMTYQFVDSIFAFHSSIGLFIQYGFLALIYALNRKGISFSANIQLLLTTLICIVIVGLCMSYFLSSPADLVAPRLNETSAISIMPAAALAFWSFLGIEAMAHLSTEFKKPKEDMTPAIIIGTLTVGIIYICCTFLLIHLNTTSSLAIIDVFNTLFGNYGEIVIGFLGIAGGLATINVYMASCCKLMQSFAQQGVLPKLYDRENAHGVASTALRHLALLMFFVLTVSHGLSLDLETLVGLCNGVFIAIYATSMLSALELLSRVYRGFIFVGITVCLVLAASLAWKMIYAALLICLLVPLMKYWRQSKLTLCHHKK</sequence>
<keyword evidence="5 6" id="KW-0472">Membrane</keyword>
<evidence type="ECO:0000256" key="2">
    <source>
        <dbReference type="ARBA" id="ARBA00022475"/>
    </source>
</evidence>
<feature type="transmembrane region" description="Helical" evidence="6">
    <location>
        <begin position="339"/>
        <end position="358"/>
    </location>
</feature>
<accession>A0ABV7FP59</accession>
<dbReference type="PANTHER" id="PTHR42770">
    <property type="entry name" value="AMINO ACID TRANSPORTER-RELATED"/>
    <property type="match status" value="1"/>
</dbReference>
<gene>
    <name evidence="7" type="primary">yjeH</name>
    <name evidence="7" type="ORF">ACFOHL_10755</name>
</gene>
<evidence type="ECO:0000256" key="5">
    <source>
        <dbReference type="ARBA" id="ARBA00023136"/>
    </source>
</evidence>
<evidence type="ECO:0000256" key="6">
    <source>
        <dbReference type="SAM" id="Phobius"/>
    </source>
</evidence>
<dbReference type="Pfam" id="PF13520">
    <property type="entry name" value="AA_permease_2"/>
    <property type="match status" value="1"/>
</dbReference>
<evidence type="ECO:0000256" key="3">
    <source>
        <dbReference type="ARBA" id="ARBA00022692"/>
    </source>
</evidence>
<comment type="subcellular location">
    <subcellularLocation>
        <location evidence="1">Cell membrane</location>
        <topology evidence="1">Multi-pass membrane protein</topology>
    </subcellularLocation>
</comment>
<proteinExistence type="predicted"/>
<feature type="transmembrane region" description="Helical" evidence="6">
    <location>
        <begin position="83"/>
        <end position="107"/>
    </location>
</feature>
<evidence type="ECO:0000256" key="1">
    <source>
        <dbReference type="ARBA" id="ARBA00004651"/>
    </source>
</evidence>
<feature type="transmembrane region" description="Helical" evidence="6">
    <location>
        <begin position="41"/>
        <end position="62"/>
    </location>
</feature>
<feature type="transmembrane region" description="Helical" evidence="6">
    <location>
        <begin position="365"/>
        <end position="382"/>
    </location>
</feature>
<feature type="transmembrane region" description="Helical" evidence="6">
    <location>
        <begin position="148"/>
        <end position="166"/>
    </location>
</feature>